<dbReference type="RefSeq" id="XP_020050146.1">
    <property type="nucleotide sequence ID" value="XM_020190241.1"/>
</dbReference>
<dbReference type="GO" id="GO:0007039">
    <property type="term" value="P:protein catabolic process in the vacuole"/>
    <property type="evidence" value="ECO:0007669"/>
    <property type="project" value="TreeGrafter"/>
</dbReference>
<sequence>MHGESESSSSRNSSGTKVNISSEALSYDQTIPRTTSFLKPGSTFCGFQLNSKFKSRSKVTIELVDVDLTKSTLAGLLTIKSLSSIDYKFTTYFVGEIISEKYNFLTRKPDWVSNDAIDVHHWSKFPSWRRDLKAKVEAETHNNSLYVHRRFLDENYVYMRWKELFLFPDPDQVLENCSFDGFYYICFNQTIGVITGYYFYLQPDLNIQCNSKLELAHIPDGGMSESFELL</sequence>
<proteinExistence type="inferred from homology"/>
<keyword evidence="3" id="KW-1185">Reference proteome</keyword>
<dbReference type="GO" id="GO:0006623">
    <property type="term" value="P:protein targeting to vacuole"/>
    <property type="evidence" value="ECO:0007669"/>
    <property type="project" value="TreeGrafter"/>
</dbReference>
<dbReference type="Pfam" id="PF09783">
    <property type="entry name" value="Vac_ImportDeg"/>
    <property type="match status" value="1"/>
</dbReference>
<dbReference type="GO" id="GO:0043161">
    <property type="term" value="P:proteasome-mediated ubiquitin-dependent protein catabolic process"/>
    <property type="evidence" value="ECO:0007669"/>
    <property type="project" value="TreeGrafter"/>
</dbReference>
<reference evidence="3" key="1">
    <citation type="submission" date="2016-05" db="EMBL/GenBank/DDBJ databases">
        <title>Comparative genomics of biotechnologically important yeasts.</title>
        <authorList>
            <consortium name="DOE Joint Genome Institute"/>
            <person name="Riley R."/>
            <person name="Haridas S."/>
            <person name="Wolfe K.H."/>
            <person name="Lopes M.R."/>
            <person name="Hittinger C.T."/>
            <person name="Goker M."/>
            <person name="Salamov A."/>
            <person name="Wisecaver J."/>
            <person name="Long T.M."/>
            <person name="Aerts A.L."/>
            <person name="Barry K."/>
            <person name="Choi C."/>
            <person name="Clum A."/>
            <person name="Coughlan A.Y."/>
            <person name="Deshpande S."/>
            <person name="Douglass A.P."/>
            <person name="Hanson S.J."/>
            <person name="Klenk H.-P."/>
            <person name="Labutti K."/>
            <person name="Lapidus A."/>
            <person name="Lindquist E."/>
            <person name="Lipzen A."/>
            <person name="Meier-Kolthoff J.P."/>
            <person name="Ohm R.A."/>
            <person name="Otillar R.P."/>
            <person name="Pangilinan J."/>
            <person name="Peng Y."/>
            <person name="Rokas A."/>
            <person name="Rosa C.A."/>
            <person name="Scheuner C."/>
            <person name="Sibirny A.A."/>
            <person name="Slot J.C."/>
            <person name="Stielow J.B."/>
            <person name="Sun H."/>
            <person name="Kurtzman C.P."/>
            <person name="Blackwell M."/>
            <person name="Grigoriev I.V."/>
            <person name="Jeffries T.W."/>
        </authorList>
    </citation>
    <scope>NUCLEOTIDE SEQUENCE [LARGE SCALE GENOMIC DNA]</scope>
    <source>
        <strain evidence="3">DSM 1968</strain>
    </source>
</reference>
<evidence type="ECO:0008006" key="4">
    <source>
        <dbReference type="Google" id="ProtNLM"/>
    </source>
</evidence>
<dbReference type="InParanoid" id="A0A1D2VQG2"/>
<dbReference type="PANTHER" id="PTHR14534:SF3">
    <property type="entry name" value="GID COMPLEX SUBUNIT 4 HOMOLOG"/>
    <property type="match status" value="1"/>
</dbReference>
<comment type="similarity">
    <text evidence="1">Belongs to the GID4/VID24 family.</text>
</comment>
<dbReference type="EMBL" id="KV454475">
    <property type="protein sequence ID" value="ODV63839.1"/>
    <property type="molecule type" value="Genomic_DNA"/>
</dbReference>
<evidence type="ECO:0000313" key="2">
    <source>
        <dbReference type="EMBL" id="ODV63839.1"/>
    </source>
</evidence>
<dbReference type="GO" id="GO:0034657">
    <property type="term" value="C:GID complex"/>
    <property type="evidence" value="ECO:0007669"/>
    <property type="project" value="TreeGrafter"/>
</dbReference>
<dbReference type="GeneID" id="30963877"/>
<dbReference type="InterPro" id="IPR018618">
    <property type="entry name" value="GID4/10-like"/>
</dbReference>
<dbReference type="OrthoDB" id="62at2759"/>
<evidence type="ECO:0000313" key="3">
    <source>
        <dbReference type="Proteomes" id="UP000095038"/>
    </source>
</evidence>
<dbReference type="FunCoup" id="A0A1D2VQG2">
    <property type="interactions" value="353"/>
</dbReference>
<evidence type="ECO:0000256" key="1">
    <source>
        <dbReference type="ARBA" id="ARBA00061469"/>
    </source>
</evidence>
<accession>A0A1D2VQG2</accession>
<name>A0A1D2VQG2_9ASCO</name>
<dbReference type="STRING" id="1344418.A0A1D2VQG2"/>
<dbReference type="Proteomes" id="UP000095038">
    <property type="component" value="Unassembled WGS sequence"/>
</dbReference>
<dbReference type="PANTHER" id="PTHR14534">
    <property type="entry name" value="VACUOLAR IMPORT AND DEGRADATION PROTEIN 24"/>
    <property type="match status" value="1"/>
</dbReference>
<dbReference type="GO" id="GO:0045721">
    <property type="term" value="P:negative regulation of gluconeogenesis"/>
    <property type="evidence" value="ECO:0007669"/>
    <property type="project" value="TreeGrafter"/>
</dbReference>
<protein>
    <recommendedName>
        <fullName evidence="4">Vacuolar import and degradation protein</fullName>
    </recommendedName>
</protein>
<dbReference type="AlphaFoldDB" id="A0A1D2VQG2"/>
<gene>
    <name evidence="2" type="ORF">ASCRUDRAFT_31065</name>
</gene>
<organism evidence="2 3">
    <name type="scientific">Ascoidea rubescens DSM 1968</name>
    <dbReference type="NCBI Taxonomy" id="1344418"/>
    <lineage>
        <taxon>Eukaryota</taxon>
        <taxon>Fungi</taxon>
        <taxon>Dikarya</taxon>
        <taxon>Ascomycota</taxon>
        <taxon>Saccharomycotina</taxon>
        <taxon>Saccharomycetes</taxon>
        <taxon>Ascoideaceae</taxon>
        <taxon>Ascoidea</taxon>
    </lineage>
</organism>
<dbReference type="GO" id="GO:0005773">
    <property type="term" value="C:vacuole"/>
    <property type="evidence" value="ECO:0007669"/>
    <property type="project" value="GOC"/>
</dbReference>